<dbReference type="AlphaFoldDB" id="A0A6M0K1D0"/>
<evidence type="ECO:0000259" key="3">
    <source>
        <dbReference type="PROSITE" id="PS51371"/>
    </source>
</evidence>
<evidence type="ECO:0000256" key="1">
    <source>
        <dbReference type="ARBA" id="ARBA00023122"/>
    </source>
</evidence>
<dbReference type="Pfam" id="PF00571">
    <property type="entry name" value="CBS"/>
    <property type="match status" value="2"/>
</dbReference>
<dbReference type="SUPFAM" id="SSF54631">
    <property type="entry name" value="CBS-domain pair"/>
    <property type="match status" value="1"/>
</dbReference>
<gene>
    <name evidence="4" type="ORF">G3446_16920</name>
</gene>
<dbReference type="SMART" id="SM00116">
    <property type="entry name" value="CBS"/>
    <property type="match status" value="2"/>
</dbReference>
<dbReference type="PROSITE" id="PS51371">
    <property type="entry name" value="CBS"/>
    <property type="match status" value="2"/>
</dbReference>
<feature type="domain" description="CBS" evidence="3">
    <location>
        <begin position="72"/>
        <end position="130"/>
    </location>
</feature>
<dbReference type="InterPro" id="IPR000644">
    <property type="entry name" value="CBS_dom"/>
</dbReference>
<dbReference type="InterPro" id="IPR051257">
    <property type="entry name" value="Diverse_CBS-Domain"/>
</dbReference>
<dbReference type="PANTHER" id="PTHR43080:SF2">
    <property type="entry name" value="CBS DOMAIN-CONTAINING PROTEIN"/>
    <property type="match status" value="1"/>
</dbReference>
<dbReference type="RefSeq" id="WP_164454011.1">
    <property type="nucleotide sequence ID" value="NZ_JAAIJQ010000054.1"/>
</dbReference>
<dbReference type="Gene3D" id="3.10.580.10">
    <property type="entry name" value="CBS-domain"/>
    <property type="match status" value="2"/>
</dbReference>
<name>A0A6M0K1D0_9GAMM</name>
<proteinExistence type="predicted"/>
<dbReference type="EMBL" id="JAAIJQ010000054">
    <property type="protein sequence ID" value="NEV63550.1"/>
    <property type="molecule type" value="Genomic_DNA"/>
</dbReference>
<evidence type="ECO:0000256" key="2">
    <source>
        <dbReference type="PROSITE-ProRule" id="PRU00703"/>
    </source>
</evidence>
<comment type="caution">
    <text evidence="4">The sequence shown here is derived from an EMBL/GenBank/DDBJ whole genome shotgun (WGS) entry which is preliminary data.</text>
</comment>
<evidence type="ECO:0000313" key="5">
    <source>
        <dbReference type="Proteomes" id="UP000483379"/>
    </source>
</evidence>
<dbReference type="Proteomes" id="UP000483379">
    <property type="component" value="Unassembled WGS sequence"/>
</dbReference>
<reference evidence="4 5" key="1">
    <citation type="submission" date="2020-02" db="EMBL/GenBank/DDBJ databases">
        <title>Genome sequences of Thiorhodococcus mannitoliphagus and Thiorhodococcus minor, purple sulfur photosynthetic bacteria in the gammaproteobacterial family, Chromatiaceae.</title>
        <authorList>
            <person name="Aviles F.A."/>
            <person name="Meyer T.E."/>
            <person name="Kyndt J.A."/>
        </authorList>
    </citation>
    <scope>NUCLEOTIDE SEQUENCE [LARGE SCALE GENOMIC DNA]</scope>
    <source>
        <strain evidence="4 5">DSM 11518</strain>
    </source>
</reference>
<organism evidence="4 5">
    <name type="scientific">Thiorhodococcus minor</name>
    <dbReference type="NCBI Taxonomy" id="57489"/>
    <lineage>
        <taxon>Bacteria</taxon>
        <taxon>Pseudomonadati</taxon>
        <taxon>Pseudomonadota</taxon>
        <taxon>Gammaproteobacteria</taxon>
        <taxon>Chromatiales</taxon>
        <taxon>Chromatiaceae</taxon>
        <taxon>Thiorhodococcus</taxon>
    </lineage>
</organism>
<dbReference type="PANTHER" id="PTHR43080">
    <property type="entry name" value="CBS DOMAIN-CONTAINING PROTEIN CBSX3, MITOCHONDRIAL"/>
    <property type="match status" value="1"/>
</dbReference>
<feature type="domain" description="CBS" evidence="3">
    <location>
        <begin position="154"/>
        <end position="210"/>
    </location>
</feature>
<keyword evidence="5" id="KW-1185">Reference proteome</keyword>
<keyword evidence="1 2" id="KW-0129">CBS domain</keyword>
<protein>
    <submittedName>
        <fullName evidence="4">CBS domain-containing protein</fullName>
    </submittedName>
</protein>
<dbReference type="InterPro" id="IPR046342">
    <property type="entry name" value="CBS_dom_sf"/>
</dbReference>
<accession>A0A6M0K1D0</accession>
<sequence length="210" mass="23164">MNLNPSLVVSDPLSAEDQIAETNLTDDDILEAMREIPGYLDITTSDFRALYHLAHRHAVDRLFSDITAGRLMRREVRPLTPDTPLAEAIPSFVRQDLKSLPVVDGQRRVLGILTETDVLRGLGADTFLALLARVIADAKCIKSEQHHRPVGELMTSPVVSVPLDAGMRELLAAFARHPGRAMPVLTTDGRLAGLLPRKVFLNACHPDRRP</sequence>
<evidence type="ECO:0000313" key="4">
    <source>
        <dbReference type="EMBL" id="NEV63550.1"/>
    </source>
</evidence>